<dbReference type="Gene3D" id="1.10.10.10">
    <property type="entry name" value="Winged helix-like DNA-binding domain superfamily/Winged helix DNA-binding domain"/>
    <property type="match status" value="1"/>
</dbReference>
<proteinExistence type="predicted"/>
<keyword evidence="5" id="KW-0067">ATP-binding</keyword>
<dbReference type="Proteomes" id="UP001497516">
    <property type="component" value="Chromosome 6"/>
</dbReference>
<evidence type="ECO:0000313" key="10">
    <source>
        <dbReference type="EMBL" id="CAL1394504.1"/>
    </source>
</evidence>
<feature type="domain" description="Disease resistance N-terminal" evidence="7">
    <location>
        <begin position="11"/>
        <end position="102"/>
    </location>
</feature>
<keyword evidence="4" id="KW-0611">Plant defense</keyword>
<dbReference type="EMBL" id="OZ034819">
    <property type="protein sequence ID" value="CAL1394504.1"/>
    <property type="molecule type" value="Genomic_DNA"/>
</dbReference>
<evidence type="ECO:0000256" key="1">
    <source>
        <dbReference type="ARBA" id="ARBA00022614"/>
    </source>
</evidence>
<dbReference type="Gene3D" id="3.80.10.10">
    <property type="entry name" value="Ribonuclease Inhibitor"/>
    <property type="match status" value="3"/>
</dbReference>
<dbReference type="InterPro" id="IPR042197">
    <property type="entry name" value="Apaf_helical"/>
</dbReference>
<keyword evidence="11" id="KW-1185">Reference proteome</keyword>
<dbReference type="FunFam" id="1.10.10.10:FF:000322">
    <property type="entry name" value="Probable disease resistance protein At1g63360"/>
    <property type="match status" value="1"/>
</dbReference>
<evidence type="ECO:0000259" key="8">
    <source>
        <dbReference type="Pfam" id="PF23559"/>
    </source>
</evidence>
<dbReference type="InterPro" id="IPR056789">
    <property type="entry name" value="LRR_R13L1-DRL21"/>
</dbReference>
<dbReference type="Pfam" id="PF00931">
    <property type="entry name" value="NB-ARC"/>
    <property type="match status" value="1"/>
</dbReference>
<evidence type="ECO:0000259" key="7">
    <source>
        <dbReference type="Pfam" id="PF18052"/>
    </source>
</evidence>
<dbReference type="FunFam" id="3.40.50.300:FF:001091">
    <property type="entry name" value="Probable disease resistance protein At1g61300"/>
    <property type="match status" value="1"/>
</dbReference>
<feature type="domain" description="NB-ARC" evidence="6">
    <location>
        <begin position="181"/>
        <end position="343"/>
    </location>
</feature>
<evidence type="ECO:0008006" key="12">
    <source>
        <dbReference type="Google" id="ProtNLM"/>
    </source>
</evidence>
<feature type="domain" description="R13L1/DRL21-like LRR repeat region" evidence="9">
    <location>
        <begin position="683"/>
        <end position="805"/>
    </location>
</feature>
<evidence type="ECO:0000313" key="11">
    <source>
        <dbReference type="Proteomes" id="UP001497516"/>
    </source>
</evidence>
<keyword evidence="3" id="KW-0547">Nucleotide-binding</keyword>
<dbReference type="Pfam" id="PF25019">
    <property type="entry name" value="LRR_R13L1-DRL21"/>
    <property type="match status" value="1"/>
</dbReference>
<dbReference type="PRINTS" id="PR00364">
    <property type="entry name" value="DISEASERSIST"/>
</dbReference>
<dbReference type="GO" id="GO:0043531">
    <property type="term" value="F:ADP binding"/>
    <property type="evidence" value="ECO:0007669"/>
    <property type="project" value="InterPro"/>
</dbReference>
<protein>
    <recommendedName>
        <fullName evidence="12">Disease resistance RPP13-like protein 1</fullName>
    </recommendedName>
</protein>
<keyword evidence="2" id="KW-0677">Repeat</keyword>
<gene>
    <name evidence="10" type="ORF">LTRI10_LOCUS35003</name>
</gene>
<dbReference type="Gene3D" id="1.20.5.4130">
    <property type="match status" value="1"/>
</dbReference>
<dbReference type="InterPro" id="IPR032675">
    <property type="entry name" value="LRR_dom_sf"/>
</dbReference>
<name>A0AAV2F8F0_9ROSI</name>
<evidence type="ECO:0000256" key="4">
    <source>
        <dbReference type="ARBA" id="ARBA00022821"/>
    </source>
</evidence>
<evidence type="ECO:0000256" key="5">
    <source>
        <dbReference type="ARBA" id="ARBA00022840"/>
    </source>
</evidence>
<dbReference type="Gene3D" id="3.40.50.300">
    <property type="entry name" value="P-loop containing nucleotide triphosphate hydrolases"/>
    <property type="match status" value="1"/>
</dbReference>
<dbReference type="AlphaFoldDB" id="A0AAV2F8F0"/>
<keyword evidence="1" id="KW-0433">Leucine-rich repeat</keyword>
<evidence type="ECO:0000256" key="3">
    <source>
        <dbReference type="ARBA" id="ARBA00022741"/>
    </source>
</evidence>
<dbReference type="InterPro" id="IPR002182">
    <property type="entry name" value="NB-ARC"/>
</dbReference>
<organism evidence="10 11">
    <name type="scientific">Linum trigynum</name>
    <dbReference type="NCBI Taxonomy" id="586398"/>
    <lineage>
        <taxon>Eukaryota</taxon>
        <taxon>Viridiplantae</taxon>
        <taxon>Streptophyta</taxon>
        <taxon>Embryophyta</taxon>
        <taxon>Tracheophyta</taxon>
        <taxon>Spermatophyta</taxon>
        <taxon>Magnoliopsida</taxon>
        <taxon>eudicotyledons</taxon>
        <taxon>Gunneridae</taxon>
        <taxon>Pentapetalae</taxon>
        <taxon>rosids</taxon>
        <taxon>fabids</taxon>
        <taxon>Malpighiales</taxon>
        <taxon>Linaceae</taxon>
        <taxon>Linum</taxon>
    </lineage>
</organism>
<dbReference type="SUPFAM" id="SSF52058">
    <property type="entry name" value="L domain-like"/>
    <property type="match status" value="2"/>
</dbReference>
<dbReference type="InterPro" id="IPR041118">
    <property type="entry name" value="Rx_N"/>
</dbReference>
<dbReference type="InterPro" id="IPR027417">
    <property type="entry name" value="P-loop_NTPase"/>
</dbReference>
<reference evidence="10 11" key="1">
    <citation type="submission" date="2024-04" db="EMBL/GenBank/DDBJ databases">
        <authorList>
            <person name="Fracassetti M."/>
        </authorList>
    </citation>
    <scope>NUCLEOTIDE SEQUENCE [LARGE SCALE GENOMIC DNA]</scope>
</reference>
<dbReference type="GO" id="GO:0005524">
    <property type="term" value="F:ATP binding"/>
    <property type="evidence" value="ECO:0007669"/>
    <property type="project" value="UniProtKB-KW"/>
</dbReference>
<dbReference type="Gene3D" id="1.10.8.430">
    <property type="entry name" value="Helical domain of apoptotic protease-activating factors"/>
    <property type="match status" value="1"/>
</dbReference>
<dbReference type="GO" id="GO:0051707">
    <property type="term" value="P:response to other organism"/>
    <property type="evidence" value="ECO:0007669"/>
    <property type="project" value="UniProtKB-ARBA"/>
</dbReference>
<feature type="domain" description="Disease resistance protein winged helix" evidence="8">
    <location>
        <begin position="429"/>
        <end position="498"/>
    </location>
</feature>
<dbReference type="PANTHER" id="PTHR36766">
    <property type="entry name" value="PLANT BROAD-SPECTRUM MILDEW RESISTANCE PROTEIN RPW8"/>
    <property type="match status" value="1"/>
</dbReference>
<evidence type="ECO:0000256" key="2">
    <source>
        <dbReference type="ARBA" id="ARBA00022737"/>
    </source>
</evidence>
<accession>A0AAV2F8F0</accession>
<dbReference type="InterPro" id="IPR058922">
    <property type="entry name" value="WHD_DRP"/>
</dbReference>
<dbReference type="PANTHER" id="PTHR36766:SF40">
    <property type="entry name" value="DISEASE RESISTANCE PROTEIN RGA3"/>
    <property type="match status" value="1"/>
</dbReference>
<evidence type="ECO:0000259" key="9">
    <source>
        <dbReference type="Pfam" id="PF25019"/>
    </source>
</evidence>
<sequence length="1139" mass="129034">MAAMMVGGSILGAFLQVLFDRIASREVLDFFRGQKLTVGLLQKLNTMLIYVSGVLDDAEEKQITKPSVKLWLDELKDAVYVADDLLDEVAYESLRSELESHHSSISVHQVRNLFFSRNPFKIELEAQLREILERLEYLLNQRDGLGLREGGFVRENPSSSKLPSTSLVDEFGGVYGRDADREAIMELFLENGNGVGVIPIVGMGGVGKTTLAQLVYNDRRVEDCFNVKAWVCVSQEPSISKITKDILEEVTGGTFDGNFNQLQLELKGRLKGKKFLIVLDDVWNDKYADWDVLRRPLMTGVPGSVVLVTTRNESVASIMQTVPIYNLKGLSCDDSWFLFVRHASRGGSATLHPNLEPVGKEIVGKCRGLPLAAKTLGGLMRSKKDAVDWERICKSNLWDLSNDEILPALYLSYHYLPSHLKRCFAYCAIFPKDYDFEKDELVYLWMAEGFIEQQSRGNKLMEELGDEYFNDLVSRSFFQRSSVDPTGYVMHDLINDLAKYVSSEFCFRLDCDDSCKINGRIRHLSYAITECNLAQKLESIHEAGFLRTFWLFDWSSYFVTDATFNLLRTRKRLRVLSLSHLRTLTELPDSIGHLKHLRYLNLSATAIQYLPATLCGVYNMQTLILHQCRELVQLPNNLGRLINLRHLDVRETNLQVMPLQMDKLTKLHVLTDFIIGRGNGSCIKMLGGLQHLGGQLNVWKLQHVMEAQDALEANLKVKKYLKQLNFMWDGDTHDSVHERTVLEQLQPHTNIQSLSIVGYRGTRFPDWVGSSAFSNIVALKLSGGQHCNTLPPLGQLVSLSDLSIAAYVSVETIGYEFYGSCTSKWKPFGSLKSLRFESMLSWCEWIPFDGEAFPVLEKLYFRHCPNLKKALPSHLPSLALLEVEGCQQLGVSLPRAPNICKIKFKDDTRDVQLVKLPSERHTLMIDRFNSVDTLLEAMEQMGGFSSTMERIEIRNCSSLRSFPLELFPGLKALILTRCLNLETLSASEVTGSNFPRLTCLEIRECPKLFSSLQETMPAPNLTRLLLMGCLGVESFPGKRLLPSTLTILKIWDFPNLTSLDWEGLQNLHSLRELQICNCPNLKCLPEEGLPLNLSHLNVSWCPLLEHRCRPDDGEDWPKIAYIPELEINFQKITTLEPSA</sequence>
<dbReference type="Pfam" id="PF23559">
    <property type="entry name" value="WHD_DRP"/>
    <property type="match status" value="1"/>
</dbReference>
<dbReference type="GO" id="GO:0006952">
    <property type="term" value="P:defense response"/>
    <property type="evidence" value="ECO:0007669"/>
    <property type="project" value="UniProtKB-KW"/>
</dbReference>
<dbReference type="InterPro" id="IPR036388">
    <property type="entry name" value="WH-like_DNA-bd_sf"/>
</dbReference>
<dbReference type="SUPFAM" id="SSF52540">
    <property type="entry name" value="P-loop containing nucleoside triphosphate hydrolases"/>
    <property type="match status" value="1"/>
</dbReference>
<evidence type="ECO:0000259" key="6">
    <source>
        <dbReference type="Pfam" id="PF00931"/>
    </source>
</evidence>
<dbReference type="Pfam" id="PF18052">
    <property type="entry name" value="Rx_N"/>
    <property type="match status" value="1"/>
</dbReference>